<dbReference type="InterPro" id="IPR007325">
    <property type="entry name" value="KFase/CYL"/>
</dbReference>
<accession>A0A8J5TCD5</accession>
<protein>
    <submittedName>
        <fullName evidence="1">Isatin hydrolase-like 3</fullName>
    </submittedName>
</protein>
<sequence length="314" mass="34181">MMRLYYSLTSPRVVSLIITTLTCLLLVMLALPVSTELLELSYTYNIDAPTSPKLKPFTSTILNKSLNELGFWVELNEFCTSEHSGTHVDAPVHFSKDSWTLDAIPLDRLWRVPGVVIDVSEAIRVSGERNYGIKAKDLEAWEEDHGTIPDGVVVLIRTGWGKKSQNLGQYSGLDLKKRNNFPGLSEEAATWLATHGSRHGHSRGVMGVGVDTISVDVGNSTHYLAHRAMYSRNVYGMENLANLDKLPPSGFLLTILPMKIGGGSGGPARIIAEVPVGVPSSIVDTAGSSCLSSCLSLPFVLLLARMMMSGLQRL</sequence>
<dbReference type="GO" id="GO:0004061">
    <property type="term" value="F:arylformamidase activity"/>
    <property type="evidence" value="ECO:0007669"/>
    <property type="project" value="InterPro"/>
</dbReference>
<reference evidence="1" key="1">
    <citation type="journal article" date="2021" name="Sci. Adv.">
        <title>The American lobster genome reveals insights on longevity, neural, and immune adaptations.</title>
        <authorList>
            <person name="Polinski J.M."/>
            <person name="Zimin A.V."/>
            <person name="Clark K.F."/>
            <person name="Kohn A.B."/>
            <person name="Sadowski N."/>
            <person name="Timp W."/>
            <person name="Ptitsyn A."/>
            <person name="Khanna P."/>
            <person name="Romanova D.Y."/>
            <person name="Williams P."/>
            <person name="Greenwood S.J."/>
            <person name="Moroz L.L."/>
            <person name="Walt D.R."/>
            <person name="Bodnar A.G."/>
        </authorList>
    </citation>
    <scope>NUCLEOTIDE SEQUENCE</scope>
    <source>
        <strain evidence="1">GMGI-L3</strain>
    </source>
</reference>
<dbReference type="Proteomes" id="UP000747542">
    <property type="component" value="Unassembled WGS sequence"/>
</dbReference>
<evidence type="ECO:0000313" key="1">
    <source>
        <dbReference type="EMBL" id="KAG7173941.1"/>
    </source>
</evidence>
<dbReference type="GO" id="GO:0019441">
    <property type="term" value="P:L-tryptophan catabolic process to kynurenine"/>
    <property type="evidence" value="ECO:0007669"/>
    <property type="project" value="InterPro"/>
</dbReference>
<dbReference type="OrthoDB" id="7108654at2759"/>
<evidence type="ECO:0000313" key="2">
    <source>
        <dbReference type="Proteomes" id="UP000747542"/>
    </source>
</evidence>
<name>A0A8J5TCD5_HOMAM</name>
<keyword evidence="2" id="KW-1185">Reference proteome</keyword>
<proteinExistence type="predicted"/>
<comment type="caution">
    <text evidence="1">The sequence shown here is derived from an EMBL/GenBank/DDBJ whole genome shotgun (WGS) entry which is preliminary data.</text>
</comment>
<dbReference type="Pfam" id="PF04199">
    <property type="entry name" value="Cyclase"/>
    <property type="match status" value="1"/>
</dbReference>
<dbReference type="PANTHER" id="PTHR31118:SF12">
    <property type="entry name" value="CYCLASE-LIKE PROTEIN 2"/>
    <property type="match status" value="1"/>
</dbReference>
<gene>
    <name evidence="1" type="primary">Isahy-L3</name>
    <name evidence="1" type="ORF">Hamer_G021389</name>
</gene>
<dbReference type="PANTHER" id="PTHR31118">
    <property type="entry name" value="CYCLASE-LIKE PROTEIN 2"/>
    <property type="match status" value="1"/>
</dbReference>
<dbReference type="AlphaFoldDB" id="A0A8J5TCD5"/>
<dbReference type="EMBL" id="JAHLQT010008491">
    <property type="protein sequence ID" value="KAG7173941.1"/>
    <property type="molecule type" value="Genomic_DNA"/>
</dbReference>
<organism evidence="1 2">
    <name type="scientific">Homarus americanus</name>
    <name type="common">American lobster</name>
    <dbReference type="NCBI Taxonomy" id="6706"/>
    <lineage>
        <taxon>Eukaryota</taxon>
        <taxon>Metazoa</taxon>
        <taxon>Ecdysozoa</taxon>
        <taxon>Arthropoda</taxon>
        <taxon>Crustacea</taxon>
        <taxon>Multicrustacea</taxon>
        <taxon>Malacostraca</taxon>
        <taxon>Eumalacostraca</taxon>
        <taxon>Eucarida</taxon>
        <taxon>Decapoda</taxon>
        <taxon>Pleocyemata</taxon>
        <taxon>Astacidea</taxon>
        <taxon>Nephropoidea</taxon>
        <taxon>Nephropidae</taxon>
        <taxon>Homarus</taxon>
    </lineage>
</organism>
<keyword evidence="1" id="KW-0378">Hydrolase</keyword>